<keyword evidence="1" id="KW-0812">Transmembrane</keyword>
<protein>
    <submittedName>
        <fullName evidence="3">Oidioi.mRNA.OKI2018_I69.chr1.g2156.t1.cds</fullName>
    </submittedName>
</protein>
<dbReference type="PANTHER" id="PTHR12771:SF51">
    <property type="entry name" value="LD01482P"/>
    <property type="match status" value="1"/>
</dbReference>
<keyword evidence="1" id="KW-1133">Transmembrane helix</keyword>
<evidence type="ECO:0000313" key="3">
    <source>
        <dbReference type="EMBL" id="CAG5105472.1"/>
    </source>
</evidence>
<dbReference type="Proteomes" id="UP001158576">
    <property type="component" value="Chromosome 1"/>
</dbReference>
<feature type="transmembrane region" description="Helical" evidence="1">
    <location>
        <begin position="20"/>
        <end position="37"/>
    </location>
</feature>
<evidence type="ECO:0000256" key="1">
    <source>
        <dbReference type="SAM" id="Phobius"/>
    </source>
</evidence>
<keyword evidence="1" id="KW-0472">Membrane</keyword>
<dbReference type="InterPro" id="IPR050868">
    <property type="entry name" value="ELMO_domain-containing"/>
</dbReference>
<dbReference type="Pfam" id="PF04727">
    <property type="entry name" value="ELMO_CED12"/>
    <property type="match status" value="1"/>
</dbReference>
<feature type="domain" description="ELMO" evidence="2">
    <location>
        <begin position="121"/>
        <end position="285"/>
    </location>
</feature>
<dbReference type="PANTHER" id="PTHR12771">
    <property type="entry name" value="ENGULFMENT AND CELL MOTILITY"/>
    <property type="match status" value="1"/>
</dbReference>
<sequence length="300" mass="35205">MSYTPDFHPEPPRPTGIFQWFYVYINSLLEFFIGYYYPGQIQRLLEKSTNRALELEESLLWRPKQIDCEKLSEKEILKELKGEVRQEDGPWLLKMICSIKKFQRLRHEIEMKRATRVTRELHRDHLEHLYELIKEEKINVGLDKEEDKLEDSKEKPDWVSIGFQGSDPITDFRGGGLLSLSQLIYFCENYQEKAKNLNLRASHPTKGYGLAITGINLTVLLTKALQAGALKKYFYNTTICEEQFNIVFSECILYFDFLWKREDPEDIMQFSFIFDIFRADFEKAVKNGDIPSIPSSTSPS</sequence>
<dbReference type="InterPro" id="IPR006816">
    <property type="entry name" value="ELMO_dom"/>
</dbReference>
<name>A0ABN7STS3_OIKDI</name>
<evidence type="ECO:0000259" key="2">
    <source>
        <dbReference type="PROSITE" id="PS51335"/>
    </source>
</evidence>
<organism evidence="3 4">
    <name type="scientific">Oikopleura dioica</name>
    <name type="common">Tunicate</name>
    <dbReference type="NCBI Taxonomy" id="34765"/>
    <lineage>
        <taxon>Eukaryota</taxon>
        <taxon>Metazoa</taxon>
        <taxon>Chordata</taxon>
        <taxon>Tunicata</taxon>
        <taxon>Appendicularia</taxon>
        <taxon>Copelata</taxon>
        <taxon>Oikopleuridae</taxon>
        <taxon>Oikopleura</taxon>
    </lineage>
</organism>
<evidence type="ECO:0000313" key="4">
    <source>
        <dbReference type="Proteomes" id="UP001158576"/>
    </source>
</evidence>
<accession>A0ABN7STS3</accession>
<proteinExistence type="predicted"/>
<dbReference type="EMBL" id="OU015566">
    <property type="protein sequence ID" value="CAG5105472.1"/>
    <property type="molecule type" value="Genomic_DNA"/>
</dbReference>
<gene>
    <name evidence="3" type="ORF">OKIOD_LOCUS10921</name>
</gene>
<dbReference type="PROSITE" id="PS51335">
    <property type="entry name" value="ELMO"/>
    <property type="match status" value="1"/>
</dbReference>
<keyword evidence="4" id="KW-1185">Reference proteome</keyword>
<reference evidence="3 4" key="1">
    <citation type="submission" date="2021-04" db="EMBL/GenBank/DDBJ databases">
        <authorList>
            <person name="Bliznina A."/>
        </authorList>
    </citation>
    <scope>NUCLEOTIDE SEQUENCE [LARGE SCALE GENOMIC DNA]</scope>
</reference>